<evidence type="ECO:0000313" key="2">
    <source>
        <dbReference type="Proteomes" id="UP001150581"/>
    </source>
</evidence>
<proteinExistence type="predicted"/>
<dbReference type="EMBL" id="JANBPG010001249">
    <property type="protein sequence ID" value="KAJ1890930.1"/>
    <property type="molecule type" value="Genomic_DNA"/>
</dbReference>
<evidence type="ECO:0000313" key="1">
    <source>
        <dbReference type="EMBL" id="KAJ1890930.1"/>
    </source>
</evidence>
<gene>
    <name evidence="1" type="ORF">LPJ66_007203</name>
</gene>
<comment type="caution">
    <text evidence="1">The sequence shown here is derived from an EMBL/GenBank/DDBJ whole genome shotgun (WGS) entry which is preliminary data.</text>
</comment>
<organism evidence="1 2">
    <name type="scientific">Kickxella alabastrina</name>
    <dbReference type="NCBI Taxonomy" id="61397"/>
    <lineage>
        <taxon>Eukaryota</taxon>
        <taxon>Fungi</taxon>
        <taxon>Fungi incertae sedis</taxon>
        <taxon>Zoopagomycota</taxon>
        <taxon>Kickxellomycotina</taxon>
        <taxon>Kickxellomycetes</taxon>
        <taxon>Kickxellales</taxon>
        <taxon>Kickxellaceae</taxon>
        <taxon>Kickxella</taxon>
    </lineage>
</organism>
<sequence length="1286" mass="134418">MHLETTTDAQGLQAAITGFLDILADHPNVWAVCLLLERLADAQCFSVARYLQLLTARGDFFGPRVMAPRSQRHLAYVRALSCISEEERSLRRMVLSDADSGTQLAEAAAGAHKAEADAEARIRTEIATLLPFMVAYTCAAPVRARAGGRPAAADEDAAAWWMPAERTAQALLGHPAARLACTKEWLAPLDDSSLAPALHLGQDLPPALAALLQCGSRRSVTAAVAQVVRMARGFVVKDVEVGEDNWRVITQPGSSLLNRRQAATVARILARALCLGELLDFLLWVLAHSRAMPVLRFAHRELRRHRACWQMMGRTPAATGALQAVAAVAAPFDAEWVRTSAAWPEAAALAHAVRSAWDAFRAQNLPDALHAHTQPSALAVPAACLAAEIPALARLALAAEPSEAEWAVQPSFQKFARHSLATTASPDQALAVAVGDATAAAMQAAAQPPLDLRLLQCHVDVCAQYVRWFLLSTGAVPVAASRLLLMRLAEALDAWTVGSPDACMRVVGLWAAALVAMGLVDAGDAVGWAIGRCTSAAPPHPRPPLCAGVAAIARALGALDRPLSDRMEAEAAWEEALQRSSGAGSSGTGTSGTSTSGTGTSGTGTSGTGTSGTGTSGTGTSGTGTSGTGTSGTSGTGTSTSFDKITVSLNARVVDLLFAAARVSGHLRAHGSAHLAAVLLGAVADLAQAPWILDAAARIPMHPGSAQYLKPLDIYRSHVQGPLEDPLVPLPVKRALLRVLLTLCEQRDPESTGFSAMTTAEVAHRLHRTLKNFWKHSATCPVPSSSSAATTVGGNAGLSAILNSLLLFASAALQESEATTDALLLVAGANKDGSDSGDLAESNVHFVTDAVAYLSASVRDALLYWDLLDPAASGMLADALVTLPVPVMVRLAETLAESVFLIFTPTGSTAGGRGEDQLERGGAREVGDMVGAVAVGRGAEIARVVRRLVTQLATAAETTAGLPADPAALACLRMLADALLAQLQAIAAYSNPTAAAHLLPPNPSSDHADPPTRPDAPVHTLPVHAVLWRLQAIQPLASLMRKYPEDLSLSQWLTTLVTLSLAPPLPPAAAPTIEGNLSCVLLDFASIIHESLTPQQRKQTLAVLRSVVPLLHGSEIGGGGALGRLFPFDTKTVATKDVVGADEFAWRSLGGLEFLPLVLGGNAVINQVGAQGLEGMTPFTLRGMVEEENARKASSAAMAAGGNAVLGMGSVGYSALVRGTGARGTSVAVERELRYLENPYYPMRPAVLAALAETPVEWEAFGAKRRRVDAEGRLVWKYQCQAAFGN</sequence>
<reference evidence="1" key="1">
    <citation type="submission" date="2022-07" db="EMBL/GenBank/DDBJ databases">
        <title>Phylogenomic reconstructions and comparative analyses of Kickxellomycotina fungi.</title>
        <authorList>
            <person name="Reynolds N.K."/>
            <person name="Stajich J.E."/>
            <person name="Barry K."/>
            <person name="Grigoriev I.V."/>
            <person name="Crous P."/>
            <person name="Smith M.E."/>
        </authorList>
    </citation>
    <scope>NUCLEOTIDE SEQUENCE</scope>
    <source>
        <strain evidence="1">Benny 63K</strain>
    </source>
</reference>
<keyword evidence="2" id="KW-1185">Reference proteome</keyword>
<accession>A0ACC1IFM1</accession>
<name>A0ACC1IFM1_9FUNG</name>
<protein>
    <submittedName>
        <fullName evidence="1">Uncharacterized protein</fullName>
    </submittedName>
</protein>
<dbReference type="Proteomes" id="UP001150581">
    <property type="component" value="Unassembled WGS sequence"/>
</dbReference>